<dbReference type="InterPro" id="IPR036388">
    <property type="entry name" value="WH-like_DNA-bd_sf"/>
</dbReference>
<dbReference type="GO" id="GO:0030170">
    <property type="term" value="F:pyridoxal phosphate binding"/>
    <property type="evidence" value="ECO:0007669"/>
    <property type="project" value="InterPro"/>
</dbReference>
<organism evidence="7 8">
    <name type="scientific">Mogibacterium kristiansenii</name>
    <dbReference type="NCBI Taxonomy" id="2606708"/>
    <lineage>
        <taxon>Bacteria</taxon>
        <taxon>Bacillati</taxon>
        <taxon>Bacillota</taxon>
        <taxon>Clostridia</taxon>
        <taxon>Peptostreptococcales</taxon>
        <taxon>Anaerovoracaceae</taxon>
        <taxon>Mogibacterium</taxon>
    </lineage>
</organism>
<dbReference type="Pfam" id="PF00155">
    <property type="entry name" value="Aminotran_1_2"/>
    <property type="match status" value="1"/>
</dbReference>
<evidence type="ECO:0000256" key="4">
    <source>
        <dbReference type="ARBA" id="ARBA00023125"/>
    </source>
</evidence>
<evidence type="ECO:0000313" key="7">
    <source>
        <dbReference type="EMBL" id="MST71474.1"/>
    </source>
</evidence>
<dbReference type="Gene3D" id="1.10.10.10">
    <property type="entry name" value="Winged helix-like DNA-binding domain superfamily/Winged helix DNA-binding domain"/>
    <property type="match status" value="1"/>
</dbReference>
<dbReference type="Gene3D" id="3.40.640.10">
    <property type="entry name" value="Type I PLP-dependent aspartate aminotransferase-like (Major domain)"/>
    <property type="match status" value="1"/>
</dbReference>
<dbReference type="SUPFAM" id="SSF53383">
    <property type="entry name" value="PLP-dependent transferases"/>
    <property type="match status" value="1"/>
</dbReference>
<gene>
    <name evidence="7" type="ORF">FYJ65_09180</name>
</gene>
<evidence type="ECO:0000313" key="8">
    <source>
        <dbReference type="Proteomes" id="UP000469424"/>
    </source>
</evidence>
<dbReference type="SMART" id="SM00345">
    <property type="entry name" value="HTH_GNTR"/>
    <property type="match status" value="1"/>
</dbReference>
<dbReference type="GO" id="GO:0003700">
    <property type="term" value="F:DNA-binding transcription factor activity"/>
    <property type="evidence" value="ECO:0007669"/>
    <property type="project" value="InterPro"/>
</dbReference>
<dbReference type="CDD" id="cd00609">
    <property type="entry name" value="AAT_like"/>
    <property type="match status" value="1"/>
</dbReference>
<dbReference type="Pfam" id="PF00392">
    <property type="entry name" value="GntR"/>
    <property type="match status" value="1"/>
</dbReference>
<protein>
    <submittedName>
        <fullName evidence="7">PLP-dependent aminotransferase family protein</fullName>
    </submittedName>
</protein>
<dbReference type="GO" id="GO:0008483">
    <property type="term" value="F:transaminase activity"/>
    <property type="evidence" value="ECO:0007669"/>
    <property type="project" value="UniProtKB-KW"/>
</dbReference>
<dbReference type="InterPro" id="IPR004839">
    <property type="entry name" value="Aminotransferase_I/II_large"/>
</dbReference>
<evidence type="ECO:0000256" key="3">
    <source>
        <dbReference type="ARBA" id="ARBA00023015"/>
    </source>
</evidence>
<dbReference type="SUPFAM" id="SSF46785">
    <property type="entry name" value="Winged helix' DNA-binding domain"/>
    <property type="match status" value="1"/>
</dbReference>
<name>A0A6N7XKH7_9FIRM</name>
<accession>A0A6N7XKH7</accession>
<dbReference type="CDD" id="cd07377">
    <property type="entry name" value="WHTH_GntR"/>
    <property type="match status" value="1"/>
</dbReference>
<dbReference type="InterPro" id="IPR000524">
    <property type="entry name" value="Tscrpt_reg_HTH_GntR"/>
</dbReference>
<proteinExistence type="inferred from homology"/>
<keyword evidence="2" id="KW-0663">Pyridoxal phosphate</keyword>
<dbReference type="InterPro" id="IPR051446">
    <property type="entry name" value="HTH_trans_reg/aminotransferase"/>
</dbReference>
<evidence type="ECO:0000256" key="1">
    <source>
        <dbReference type="ARBA" id="ARBA00005384"/>
    </source>
</evidence>
<reference evidence="7 8" key="1">
    <citation type="submission" date="2019-08" db="EMBL/GenBank/DDBJ databases">
        <title>In-depth cultivation of the pig gut microbiome towards novel bacterial diversity and tailored functional studies.</title>
        <authorList>
            <person name="Wylensek D."/>
            <person name="Hitch T.C.A."/>
            <person name="Clavel T."/>
        </authorList>
    </citation>
    <scope>NUCLEOTIDE SEQUENCE [LARGE SCALE GENOMIC DNA]</scope>
    <source>
        <strain evidence="7 8">WCA-MUC-591-APC-4B</strain>
    </source>
</reference>
<keyword evidence="5" id="KW-0804">Transcription</keyword>
<dbReference type="PANTHER" id="PTHR46577:SF1">
    <property type="entry name" value="HTH-TYPE TRANSCRIPTIONAL REGULATORY PROTEIN GABR"/>
    <property type="match status" value="1"/>
</dbReference>
<dbReference type="GO" id="GO:0003677">
    <property type="term" value="F:DNA binding"/>
    <property type="evidence" value="ECO:0007669"/>
    <property type="project" value="UniProtKB-KW"/>
</dbReference>
<keyword evidence="7" id="KW-0032">Aminotransferase</keyword>
<evidence type="ECO:0000256" key="5">
    <source>
        <dbReference type="ARBA" id="ARBA00023163"/>
    </source>
</evidence>
<dbReference type="InterPro" id="IPR015421">
    <property type="entry name" value="PyrdxlP-dep_Trfase_major"/>
</dbReference>
<comment type="similarity">
    <text evidence="1">In the C-terminal section; belongs to the class-I pyridoxal-phosphate-dependent aminotransferase family.</text>
</comment>
<evidence type="ECO:0000256" key="2">
    <source>
        <dbReference type="ARBA" id="ARBA00022898"/>
    </source>
</evidence>
<dbReference type="PANTHER" id="PTHR46577">
    <property type="entry name" value="HTH-TYPE TRANSCRIPTIONAL REGULATORY PROTEIN GABR"/>
    <property type="match status" value="1"/>
</dbReference>
<keyword evidence="3" id="KW-0805">Transcription regulation</keyword>
<dbReference type="AlphaFoldDB" id="A0A6N7XKH7"/>
<keyword evidence="8" id="KW-1185">Reference proteome</keyword>
<comment type="caution">
    <text evidence="7">The sequence shown here is derived from an EMBL/GenBank/DDBJ whole genome shotgun (WGS) entry which is preliminary data.</text>
</comment>
<feature type="domain" description="HTH gntR-type" evidence="6">
    <location>
        <begin position="11"/>
        <end position="79"/>
    </location>
</feature>
<dbReference type="InterPro" id="IPR015424">
    <property type="entry name" value="PyrdxlP-dep_Trfase"/>
</dbReference>
<keyword evidence="4" id="KW-0238">DNA-binding</keyword>
<dbReference type="EMBL" id="VUNA01000029">
    <property type="protein sequence ID" value="MST71474.1"/>
    <property type="molecule type" value="Genomic_DNA"/>
</dbReference>
<dbReference type="RefSeq" id="WP_154555036.1">
    <property type="nucleotide sequence ID" value="NZ_VUNA01000029.1"/>
</dbReference>
<keyword evidence="7" id="KW-0808">Transferase</keyword>
<dbReference type="PROSITE" id="PS50949">
    <property type="entry name" value="HTH_GNTR"/>
    <property type="match status" value="1"/>
</dbReference>
<evidence type="ECO:0000259" key="6">
    <source>
        <dbReference type="PROSITE" id="PS50949"/>
    </source>
</evidence>
<dbReference type="InterPro" id="IPR036390">
    <property type="entry name" value="WH_DNA-bd_sf"/>
</dbReference>
<sequence>MLTYVFEHNGKPLYEQVYDNIKEDIVAGRLRPGEKLPSKRSFAGNNGISTITIQNAYDQLIGEGYIYSIPKKGYYVSDILEMNRIPRESRVSYDIEIPKDRESYDVDLSSNAVNPDTFPFSIWARMSRETISSQKKELMEVSPTGGIRALRSAIADYLRSFRGMLVDPDQIVIGAGTEYLYSLLIQLIGSDREYCIENPGYKILANIYRQHRIDCKYIPMDEYGIRIPELHQSGADIVHISPNHHFPSGITMPASRRYEVLAWANEKPGRYIIEDDYDSEFRPNGKPLPTLFSIDACERVIYMNTFSKSLTPTIRISYMILPVHLANRFYSQLSFYACTVSTFEQYTLAAFIRNGYFEKHINRMRLYYSRQRKRLIESIEKSPIREHCRIIENQSGLHFRIRLDTELSDEAVSRALAEKGIKIQAISEYYLTDEKPDAHDFIINYSDVDVKAMPAVWETMNLILGGENK</sequence>
<dbReference type="Proteomes" id="UP000469424">
    <property type="component" value="Unassembled WGS sequence"/>
</dbReference>